<dbReference type="EnsemblMetazoa" id="GAUT051332-RA">
    <property type="protein sequence ID" value="GAUT051332-PA"/>
    <property type="gene ID" value="GAUT051332"/>
</dbReference>
<dbReference type="VEuPathDB" id="VectorBase:GAUT051332"/>
<proteinExistence type="predicted"/>
<dbReference type="Proteomes" id="UP000078200">
    <property type="component" value="Unassembled WGS sequence"/>
</dbReference>
<dbReference type="AlphaFoldDB" id="A0A1A9VY23"/>
<evidence type="ECO:0000313" key="2">
    <source>
        <dbReference type="Proteomes" id="UP000078200"/>
    </source>
</evidence>
<sequence>MCTCVVNAEFIRLDFKDPLHILIKMLGGILNLQLLVQYPKKIKSINDYLKVTWINKIDDSFNTAKNGQHLSSTAYAKIISNPSPSIKDIYPTFNLVLGTANGQKPSHGYIESKELRAPLCLRLFIFYMV</sequence>
<protein>
    <submittedName>
        <fullName evidence="1">Uncharacterized protein</fullName>
    </submittedName>
</protein>
<keyword evidence="2" id="KW-1185">Reference proteome</keyword>
<accession>A0A1A9VY23</accession>
<reference evidence="1" key="1">
    <citation type="submission" date="2020-05" db="UniProtKB">
        <authorList>
            <consortium name="EnsemblMetazoa"/>
        </authorList>
    </citation>
    <scope>IDENTIFICATION</scope>
    <source>
        <strain evidence="1">TTRI</strain>
    </source>
</reference>
<evidence type="ECO:0000313" key="1">
    <source>
        <dbReference type="EnsemblMetazoa" id="GAUT051332-PA"/>
    </source>
</evidence>
<name>A0A1A9VY23_GLOAU</name>
<organism evidence="1 2">
    <name type="scientific">Glossina austeni</name>
    <name type="common">Savannah tsetse fly</name>
    <dbReference type="NCBI Taxonomy" id="7395"/>
    <lineage>
        <taxon>Eukaryota</taxon>
        <taxon>Metazoa</taxon>
        <taxon>Ecdysozoa</taxon>
        <taxon>Arthropoda</taxon>
        <taxon>Hexapoda</taxon>
        <taxon>Insecta</taxon>
        <taxon>Pterygota</taxon>
        <taxon>Neoptera</taxon>
        <taxon>Endopterygota</taxon>
        <taxon>Diptera</taxon>
        <taxon>Brachycera</taxon>
        <taxon>Muscomorpha</taxon>
        <taxon>Hippoboscoidea</taxon>
        <taxon>Glossinidae</taxon>
        <taxon>Glossina</taxon>
    </lineage>
</organism>